<keyword evidence="7" id="KW-0175">Coiled coil</keyword>
<evidence type="ECO:0000256" key="7">
    <source>
        <dbReference type="SAM" id="Coils"/>
    </source>
</evidence>
<dbReference type="RefSeq" id="WP_105090358.1">
    <property type="nucleotide sequence ID" value="NZ_PPDB01000001.1"/>
</dbReference>
<sequence>MEPQVISYQLIKAIIQEYKKLLLCLMGGILIIFLLLALLLPKKYTSSVMIQVKPQNGSLSTLANNSALLSLAGISAGDSVLDYMSLLKSSRVIDPVIKKLDNADAEDEKFDADDFVKKYMQIDNPRGTSILSFTITADSPENAQRIAQDVVDSLQDTIAGVGSTQDSTLIKILGKKNEDAKHKMDADVAALEKYKQENGVFIPNEQEKMLLEQAAGYEKAKSDETVKLNTNTAILSSIEAQIDTQNKNLIDSQMADNPEIQSIRKELFNANEQLAKLQFKFTDDYPEVVKVKENISYLEKQLAKTVAQSISSENVTLSPVQMDLLQKRVVAKNNVESANAALTKLEELSKQNLEKSNQFSQKSVKFLELQRNAKVSTDTYNLLTKSLEELKIKENLDAMDIRVLNSPTYPVKHSWPRKLYVMIVGGLLYLIIAGGFIYFQYTRRMSVMKE</sequence>
<dbReference type="Proteomes" id="UP000237916">
    <property type="component" value="Unassembled WGS sequence"/>
</dbReference>
<keyword evidence="5 8" id="KW-1133">Transmembrane helix</keyword>
<dbReference type="InterPro" id="IPR050445">
    <property type="entry name" value="Bact_polysacc_biosynth/exp"/>
</dbReference>
<dbReference type="Pfam" id="PF02706">
    <property type="entry name" value="Wzz"/>
    <property type="match status" value="1"/>
</dbReference>
<dbReference type="InterPro" id="IPR032807">
    <property type="entry name" value="GNVR"/>
</dbReference>
<keyword evidence="4 8" id="KW-0812">Transmembrane</keyword>
<dbReference type="GO" id="GO:0005886">
    <property type="term" value="C:plasma membrane"/>
    <property type="evidence" value="ECO:0007669"/>
    <property type="project" value="UniProtKB-SubCell"/>
</dbReference>
<dbReference type="InterPro" id="IPR003856">
    <property type="entry name" value="LPS_length_determ_N"/>
</dbReference>
<comment type="similarity">
    <text evidence="2">Belongs to the CpsC/CapA family.</text>
</comment>
<evidence type="ECO:0000256" key="3">
    <source>
        <dbReference type="ARBA" id="ARBA00022475"/>
    </source>
</evidence>
<feature type="transmembrane region" description="Helical" evidence="8">
    <location>
        <begin position="21"/>
        <end position="40"/>
    </location>
</feature>
<organism evidence="11 12">
    <name type="scientific">Veillonella denticariosi JCM 15641</name>
    <dbReference type="NCBI Taxonomy" id="1298594"/>
    <lineage>
        <taxon>Bacteria</taxon>
        <taxon>Bacillati</taxon>
        <taxon>Bacillota</taxon>
        <taxon>Negativicutes</taxon>
        <taxon>Veillonellales</taxon>
        <taxon>Veillonellaceae</taxon>
        <taxon>Veillonella</taxon>
    </lineage>
</organism>
<evidence type="ECO:0000313" key="11">
    <source>
        <dbReference type="EMBL" id="PQL20873.1"/>
    </source>
</evidence>
<dbReference type="AlphaFoldDB" id="A0A2S7ZC63"/>
<keyword evidence="3" id="KW-1003">Cell membrane</keyword>
<feature type="transmembrane region" description="Helical" evidence="8">
    <location>
        <begin position="419"/>
        <end position="439"/>
    </location>
</feature>
<feature type="domain" description="Polysaccharide chain length determinant N-terminal" evidence="9">
    <location>
        <begin position="9"/>
        <end position="100"/>
    </location>
</feature>
<dbReference type="PANTHER" id="PTHR32309">
    <property type="entry name" value="TYROSINE-PROTEIN KINASE"/>
    <property type="match status" value="1"/>
</dbReference>
<dbReference type="PANTHER" id="PTHR32309:SF13">
    <property type="entry name" value="FERRIC ENTEROBACTIN TRANSPORT PROTEIN FEPE"/>
    <property type="match status" value="1"/>
</dbReference>
<evidence type="ECO:0000313" key="12">
    <source>
        <dbReference type="Proteomes" id="UP000237916"/>
    </source>
</evidence>
<evidence type="ECO:0000256" key="6">
    <source>
        <dbReference type="ARBA" id="ARBA00023136"/>
    </source>
</evidence>
<dbReference type="EMBL" id="PPDB01000001">
    <property type="protein sequence ID" value="PQL20873.1"/>
    <property type="molecule type" value="Genomic_DNA"/>
</dbReference>
<protein>
    <recommendedName>
        <fullName evidence="13">Chain-length determining protein</fullName>
    </recommendedName>
</protein>
<evidence type="ECO:0000256" key="5">
    <source>
        <dbReference type="ARBA" id="ARBA00022989"/>
    </source>
</evidence>
<name>A0A2S7ZC63_9FIRM</name>
<dbReference type="Pfam" id="PF13807">
    <property type="entry name" value="GNVR"/>
    <property type="match status" value="1"/>
</dbReference>
<evidence type="ECO:0000256" key="1">
    <source>
        <dbReference type="ARBA" id="ARBA00004651"/>
    </source>
</evidence>
<dbReference type="OrthoDB" id="1632059at2"/>
<comment type="caution">
    <text evidence="11">The sequence shown here is derived from an EMBL/GenBank/DDBJ whole genome shotgun (WGS) entry which is preliminary data.</text>
</comment>
<evidence type="ECO:0000256" key="8">
    <source>
        <dbReference type="SAM" id="Phobius"/>
    </source>
</evidence>
<dbReference type="STRING" id="1298594.GCA_001312465_02684"/>
<keyword evidence="6 8" id="KW-0472">Membrane</keyword>
<accession>A0A2S7ZC63</accession>
<evidence type="ECO:0000259" key="10">
    <source>
        <dbReference type="Pfam" id="PF13807"/>
    </source>
</evidence>
<evidence type="ECO:0000256" key="2">
    <source>
        <dbReference type="ARBA" id="ARBA00006683"/>
    </source>
</evidence>
<evidence type="ECO:0000259" key="9">
    <source>
        <dbReference type="Pfam" id="PF02706"/>
    </source>
</evidence>
<proteinExistence type="inferred from homology"/>
<feature type="domain" description="Tyrosine-protein kinase G-rich" evidence="10">
    <location>
        <begin position="365"/>
        <end position="440"/>
    </location>
</feature>
<evidence type="ECO:0008006" key="13">
    <source>
        <dbReference type="Google" id="ProtNLM"/>
    </source>
</evidence>
<evidence type="ECO:0000256" key="4">
    <source>
        <dbReference type="ARBA" id="ARBA00022692"/>
    </source>
</evidence>
<gene>
    <name evidence="11" type="ORF">VEHSUH05_00120</name>
</gene>
<dbReference type="GO" id="GO:0004713">
    <property type="term" value="F:protein tyrosine kinase activity"/>
    <property type="evidence" value="ECO:0007669"/>
    <property type="project" value="TreeGrafter"/>
</dbReference>
<comment type="subcellular location">
    <subcellularLocation>
        <location evidence="1">Cell membrane</location>
        <topology evidence="1">Multi-pass membrane protein</topology>
    </subcellularLocation>
</comment>
<keyword evidence="12" id="KW-1185">Reference proteome</keyword>
<reference evidence="11 12" key="1">
    <citation type="submission" date="2018-01" db="EMBL/GenBank/DDBJ databases">
        <title>Draft genome sequences of clinical isolates and type strains of oral Veillonella including Veillonella infantum sp., nov.</title>
        <authorList>
            <person name="Mashima I."/>
            <person name="Liao Y.-C."/>
            <person name="Sabharwal A."/>
            <person name="Haase E.M."/>
            <person name="Nakazawa F."/>
            <person name="Scannapieco F.A."/>
        </authorList>
    </citation>
    <scope>NUCLEOTIDE SEQUENCE [LARGE SCALE GENOMIC DNA]</scope>
    <source>
        <strain evidence="11 12">JCM 15641</strain>
    </source>
</reference>
<feature type="coiled-coil region" evidence="7">
    <location>
        <begin position="328"/>
        <end position="370"/>
    </location>
</feature>